<feature type="region of interest" description="Disordered" evidence="1">
    <location>
        <begin position="313"/>
        <end position="355"/>
    </location>
</feature>
<evidence type="ECO:0000313" key="5">
    <source>
        <dbReference type="Proteomes" id="UP000836402"/>
    </source>
</evidence>
<feature type="region of interest" description="Disordered" evidence="1">
    <location>
        <begin position="720"/>
        <end position="951"/>
    </location>
</feature>
<feature type="region of interest" description="Disordered" evidence="1">
    <location>
        <begin position="262"/>
        <end position="288"/>
    </location>
</feature>
<dbReference type="EMBL" id="LWDD02000234">
    <property type="protein sequence ID" value="KAE8262477.1"/>
    <property type="molecule type" value="Genomic_DNA"/>
</dbReference>
<feature type="compositionally biased region" description="Polar residues" evidence="1">
    <location>
        <begin position="413"/>
        <end position="427"/>
    </location>
</feature>
<dbReference type="Proteomes" id="UP000077671">
    <property type="component" value="Unassembled WGS sequence"/>
</dbReference>
<feature type="region of interest" description="Disordered" evidence="1">
    <location>
        <begin position="556"/>
        <end position="637"/>
    </location>
</feature>
<feature type="region of interest" description="Disordered" evidence="1">
    <location>
        <begin position="105"/>
        <end position="155"/>
    </location>
</feature>
<feature type="compositionally biased region" description="Low complexity" evidence="1">
    <location>
        <begin position="468"/>
        <end position="481"/>
    </location>
</feature>
<feature type="compositionally biased region" description="Basic and acidic residues" evidence="1">
    <location>
        <begin position="273"/>
        <end position="288"/>
    </location>
</feature>
<feature type="compositionally biased region" description="Polar residues" evidence="1">
    <location>
        <begin position="316"/>
        <end position="333"/>
    </location>
</feature>
<dbReference type="Proteomes" id="UP000836402">
    <property type="component" value="Unassembled WGS sequence"/>
</dbReference>
<evidence type="ECO:0000313" key="2">
    <source>
        <dbReference type="EMBL" id="CAD6918728.1"/>
    </source>
</evidence>
<feature type="compositionally biased region" description="Polar residues" evidence="1">
    <location>
        <begin position="793"/>
        <end position="804"/>
    </location>
</feature>
<feature type="compositionally biased region" description="Polar residues" evidence="1">
    <location>
        <begin position="120"/>
        <end position="138"/>
    </location>
</feature>
<feature type="compositionally biased region" description="Polar residues" evidence="1">
    <location>
        <begin position="440"/>
        <end position="451"/>
    </location>
</feature>
<feature type="compositionally biased region" description="Low complexity" evidence="1">
    <location>
        <begin position="217"/>
        <end position="232"/>
    </location>
</feature>
<feature type="region of interest" description="Disordered" evidence="1">
    <location>
        <begin position="217"/>
        <end position="241"/>
    </location>
</feature>
<feature type="compositionally biased region" description="Polar residues" evidence="1">
    <location>
        <begin position="626"/>
        <end position="637"/>
    </location>
</feature>
<dbReference type="EMBL" id="CAJHJG010002210">
    <property type="protein sequence ID" value="CAD6918728.1"/>
    <property type="molecule type" value="Genomic_DNA"/>
</dbReference>
<feature type="region of interest" description="Disordered" evidence="1">
    <location>
        <begin position="1"/>
        <end position="51"/>
    </location>
</feature>
<feature type="compositionally biased region" description="Low complexity" evidence="1">
    <location>
        <begin position="19"/>
        <end position="45"/>
    </location>
</feature>
<reference evidence="3" key="2">
    <citation type="journal article" date="2019" name="IMA Fungus">
        <title>Genome sequencing and comparison of five Tilletia species to identify candidate genes for the detection of regulated species infecting wheat.</title>
        <authorList>
            <person name="Nguyen H.D.T."/>
            <person name="Sultana T."/>
            <person name="Kesanakurti P."/>
            <person name="Hambleton S."/>
        </authorList>
    </citation>
    <scope>NUCLEOTIDE SEQUENCE</scope>
    <source>
        <strain evidence="3">DAOMC 238032</strain>
    </source>
</reference>
<feature type="compositionally biased region" description="Polar residues" evidence="1">
    <location>
        <begin position="731"/>
        <end position="741"/>
    </location>
</feature>
<feature type="compositionally biased region" description="Low complexity" evidence="1">
    <location>
        <begin position="810"/>
        <end position="829"/>
    </location>
</feature>
<evidence type="ECO:0000313" key="4">
    <source>
        <dbReference type="Proteomes" id="UP000077671"/>
    </source>
</evidence>
<feature type="region of interest" description="Disordered" evidence="1">
    <location>
        <begin position="397"/>
        <end position="526"/>
    </location>
</feature>
<sequence length="1114" mass="116829">MAASRSSRSKSRTRSGVHLLQQQQQPQPQSQSQPQPQLQPRPSLLTGLNLSITPPVNAEQIASELRARIEFASLKPANGLTLHSLHEIEQATLEAERIHAGVLAQQNHRQHSAALPATHVTESAPVQSTRRSNLSESVSPHARPSNPNPNIWNSPSTAINLAVQSESQPPQQQVAEQGRNQPRTIFDAIAARASTHPPQPTSTSYLLFPNVPLTSKSIQQPQSSISGQSPQSVKAASSPPSARTAVSAVTLLHRAASIPQLGSPRRLVNSRTELSDPHNEPSLETKEQERKLAVEFKQQQRRAAERERAILAQRRVQSSATGSLKRSHASSLPSIKEHEILPPPSKRARFSDASLSSQHGQSSWLSAHSPAGHLALLSARSPSTKLASSYARGVAASSAIGTGLARSPDTRPSRSINATTHASSLAFQSPRGLTLGQGLGITSRTSLNSVPGSPLNPNPRRREESFERSAPSPAAPSTKSSELMRTYQGSHASASIRVGQHVPSIASEQRTRPLLSPPPSSPAIRDESRMHRLVGAAPHLRPQDQHVPRKYAHFSPHHAGAALRRRQDGSATSAALTSAAPVAETRSPARMQRLSPKQADGAGTDLKVNAPSSTVSDVGQADESTRSAGTSASQTNLGLGFDFEHGAPADMPAPATPKKSAARTLVADEMHDKGQRTQDVDMDGSEAAQLMLFLAGSPSAPPSTRFTAGVTPSITSLAFESTRKGDEPSSVDGQEIQNSGPMRSVGRLQRSGDASNTILRGGRGLGSPGPEGKTIARMLSYGTSGSHQKDGPASQSPRSNSTAFAPTLGSGSAEISSTASSSTLRSYQSDIIQDNGGQPATSKSPATPPEPCPIVVTVSQDESDSRYARTQTPPPHSSNTAQTVTPPRQPPSTPKAPGSSNFSYAEYLNVSPSPQPRLRNTPRLGGGGKKVGRSSAGDRPYSADPSRTPSRMARGRFLDYDQELGLQSATIEHRKRFAQMMQIGEEGAGGAGSGHVVSGPGHGDVLVPGPLESAASEPLLGAVVCDASPAALKEKSHNHPSGVLEASAMMIPRTTGAGAAAVAIVRSIGGGLGASPVLKAQMARPLALLAPPPRDVAAALIVKDGPTEITSSGT</sequence>
<comment type="caution">
    <text evidence="3">The sequence shown here is derived from an EMBL/GenBank/DDBJ whole genome shotgun (WGS) entry which is preliminary data.</text>
</comment>
<accession>A0A177V5V6</accession>
<dbReference type="AlphaFoldDB" id="A0A177V5V6"/>
<organism evidence="3 4">
    <name type="scientific">Tilletia caries</name>
    <name type="common">wheat bunt fungus</name>
    <dbReference type="NCBI Taxonomy" id="13290"/>
    <lineage>
        <taxon>Eukaryota</taxon>
        <taxon>Fungi</taxon>
        <taxon>Dikarya</taxon>
        <taxon>Basidiomycota</taxon>
        <taxon>Ustilaginomycotina</taxon>
        <taxon>Exobasidiomycetes</taxon>
        <taxon>Tilletiales</taxon>
        <taxon>Tilletiaceae</taxon>
        <taxon>Tilletia</taxon>
    </lineage>
</organism>
<feature type="compositionally biased region" description="Low complexity" evidence="1">
    <location>
        <begin position="570"/>
        <end position="585"/>
    </location>
</feature>
<protein>
    <submittedName>
        <fullName evidence="3">Uncharacterized protein</fullName>
    </submittedName>
</protein>
<name>A0A177V5V6_9BASI</name>
<keyword evidence="5" id="KW-1185">Reference proteome</keyword>
<feature type="compositionally biased region" description="Polar residues" evidence="1">
    <location>
        <begin position="877"/>
        <end position="886"/>
    </location>
</feature>
<reference evidence="2" key="3">
    <citation type="submission" date="2020-10" db="EMBL/GenBank/DDBJ databases">
        <authorList>
            <person name="Sedaghatjoo S."/>
        </authorList>
    </citation>
    <scope>NUCLEOTIDE SEQUENCE</scope>
    <source>
        <strain evidence="2">AZH3</strain>
    </source>
</reference>
<proteinExistence type="predicted"/>
<reference evidence="3" key="1">
    <citation type="submission" date="2016-04" db="EMBL/GenBank/DDBJ databases">
        <authorList>
            <person name="Nguyen H.D."/>
            <person name="Kesanakurti P."/>
            <person name="Cullis J."/>
            <person name="Levesque C.A."/>
            <person name="Hambleton S."/>
        </authorList>
    </citation>
    <scope>NUCLEOTIDE SEQUENCE</scope>
    <source>
        <strain evidence="3">DAOMC 238032</strain>
    </source>
</reference>
<feature type="compositionally biased region" description="Low complexity" evidence="1">
    <location>
        <begin position="144"/>
        <end position="155"/>
    </location>
</feature>
<feature type="compositionally biased region" description="Polar residues" evidence="1">
    <location>
        <begin position="830"/>
        <end position="845"/>
    </location>
</feature>
<evidence type="ECO:0000313" key="3">
    <source>
        <dbReference type="EMBL" id="KAE8262477.1"/>
    </source>
</evidence>
<gene>
    <name evidence="3" type="ORF">A4X03_0g2424</name>
    <name evidence="2" type="ORF">JKIAZH3_G7224</name>
</gene>
<evidence type="ECO:0000256" key="1">
    <source>
        <dbReference type="SAM" id="MobiDB-lite"/>
    </source>
</evidence>